<accession>A0A8S9Q083</accession>
<proteinExistence type="predicted"/>
<dbReference type="AlphaFoldDB" id="A0A8S9Q083"/>
<comment type="caution">
    <text evidence="1">The sequence shown here is derived from an EMBL/GenBank/DDBJ whole genome shotgun (WGS) entry which is preliminary data.</text>
</comment>
<evidence type="ECO:0000313" key="1">
    <source>
        <dbReference type="EMBL" id="KAF3524082.1"/>
    </source>
</evidence>
<reference evidence="1" key="1">
    <citation type="submission" date="2019-12" db="EMBL/GenBank/DDBJ databases">
        <title>Genome sequencing and annotation of Brassica cretica.</title>
        <authorList>
            <person name="Studholme D.J."/>
            <person name="Sarris P."/>
        </authorList>
    </citation>
    <scope>NUCLEOTIDE SEQUENCE</scope>
    <source>
        <strain evidence="1">PFS-109/04</strain>
        <tissue evidence="1">Leaf</tissue>
    </source>
</reference>
<protein>
    <submittedName>
        <fullName evidence="1">Uncharacterized protein</fullName>
    </submittedName>
</protein>
<dbReference type="EMBL" id="QGKX02001347">
    <property type="protein sequence ID" value="KAF3524082.1"/>
    <property type="molecule type" value="Genomic_DNA"/>
</dbReference>
<gene>
    <name evidence="1" type="ORF">F2Q69_00046981</name>
</gene>
<name>A0A8S9Q083_BRACR</name>
<sequence length="56" mass="6151">MVLRGSTYIDGDPTLVRFPVKEMDLFGYDGKPQRCDLSLKLGISVSRIEEGSVCGT</sequence>
<organism evidence="1 2">
    <name type="scientific">Brassica cretica</name>
    <name type="common">Mustard</name>
    <dbReference type="NCBI Taxonomy" id="69181"/>
    <lineage>
        <taxon>Eukaryota</taxon>
        <taxon>Viridiplantae</taxon>
        <taxon>Streptophyta</taxon>
        <taxon>Embryophyta</taxon>
        <taxon>Tracheophyta</taxon>
        <taxon>Spermatophyta</taxon>
        <taxon>Magnoliopsida</taxon>
        <taxon>eudicotyledons</taxon>
        <taxon>Gunneridae</taxon>
        <taxon>Pentapetalae</taxon>
        <taxon>rosids</taxon>
        <taxon>malvids</taxon>
        <taxon>Brassicales</taxon>
        <taxon>Brassicaceae</taxon>
        <taxon>Brassiceae</taxon>
        <taxon>Brassica</taxon>
    </lineage>
</organism>
<evidence type="ECO:0000313" key="2">
    <source>
        <dbReference type="Proteomes" id="UP000712600"/>
    </source>
</evidence>
<dbReference type="Proteomes" id="UP000712600">
    <property type="component" value="Unassembled WGS sequence"/>
</dbReference>